<evidence type="ECO:0000313" key="4">
    <source>
        <dbReference type="Proteomes" id="UP000620124"/>
    </source>
</evidence>
<protein>
    <recommendedName>
        <fullName evidence="2">DUF6593 domain-containing protein</fullName>
    </recommendedName>
</protein>
<dbReference type="AlphaFoldDB" id="A0A8H6YH01"/>
<dbReference type="Proteomes" id="UP000620124">
    <property type="component" value="Unassembled WGS sequence"/>
</dbReference>
<dbReference type="Pfam" id="PF20236">
    <property type="entry name" value="DUF6593"/>
    <property type="match status" value="1"/>
</dbReference>
<name>A0A8H6YH01_9AGAR</name>
<feature type="region of interest" description="Disordered" evidence="1">
    <location>
        <begin position="47"/>
        <end position="67"/>
    </location>
</feature>
<dbReference type="EMBL" id="JACAZI010000006">
    <property type="protein sequence ID" value="KAF7357815.1"/>
    <property type="molecule type" value="Genomic_DNA"/>
</dbReference>
<dbReference type="InterPro" id="IPR046528">
    <property type="entry name" value="DUF6593"/>
</dbReference>
<dbReference type="OrthoDB" id="3360976at2759"/>
<gene>
    <name evidence="3" type="ORF">MVEN_00827500</name>
</gene>
<keyword evidence="4" id="KW-1185">Reference proteome</keyword>
<comment type="caution">
    <text evidence="3">The sequence shown here is derived from an EMBL/GenBank/DDBJ whole genome shotgun (WGS) entry which is preliminary data.</text>
</comment>
<proteinExistence type="predicted"/>
<accession>A0A8H6YH01</accession>
<evidence type="ECO:0000313" key="3">
    <source>
        <dbReference type="EMBL" id="KAF7357815.1"/>
    </source>
</evidence>
<evidence type="ECO:0000259" key="2">
    <source>
        <dbReference type="Pfam" id="PF20236"/>
    </source>
</evidence>
<evidence type="ECO:0000256" key="1">
    <source>
        <dbReference type="SAM" id="MobiDB-lite"/>
    </source>
</evidence>
<sequence>MRFILSTHKPINATYKDAETGVVQYKVRSPIKVHELISTISRRIDSDIPRRNSGSSQHGDSDGGAATVDSGRFGHLAQISWYMRAPSVMRIGGKDIDPATFFQKPKVPWYAFPERIFTAQDGKEYRWCGGAYHTKLKLNDGSDTVVAEYKCKSVGLITKKRDPYIEIFPPFEHMVDEIMITFIFVERLRKNRNDGTQQL</sequence>
<organism evidence="3 4">
    <name type="scientific">Mycena venus</name>
    <dbReference type="NCBI Taxonomy" id="2733690"/>
    <lineage>
        <taxon>Eukaryota</taxon>
        <taxon>Fungi</taxon>
        <taxon>Dikarya</taxon>
        <taxon>Basidiomycota</taxon>
        <taxon>Agaricomycotina</taxon>
        <taxon>Agaricomycetes</taxon>
        <taxon>Agaricomycetidae</taxon>
        <taxon>Agaricales</taxon>
        <taxon>Marasmiineae</taxon>
        <taxon>Mycenaceae</taxon>
        <taxon>Mycena</taxon>
    </lineage>
</organism>
<feature type="domain" description="DUF6593" evidence="2">
    <location>
        <begin position="10"/>
        <end position="190"/>
    </location>
</feature>
<reference evidence="3" key="1">
    <citation type="submission" date="2020-05" db="EMBL/GenBank/DDBJ databases">
        <title>Mycena genomes resolve the evolution of fungal bioluminescence.</title>
        <authorList>
            <person name="Tsai I.J."/>
        </authorList>
    </citation>
    <scope>NUCLEOTIDE SEQUENCE</scope>
    <source>
        <strain evidence="3">CCC161011</strain>
    </source>
</reference>